<evidence type="ECO:0000256" key="1">
    <source>
        <dbReference type="SAM" id="MobiDB-lite"/>
    </source>
</evidence>
<comment type="caution">
    <text evidence="2">The sequence shown here is derived from an EMBL/GenBank/DDBJ whole genome shotgun (WGS) entry which is preliminary data.</text>
</comment>
<name>A0AA39X995_9PEZI</name>
<reference evidence="2" key="1">
    <citation type="submission" date="2023-06" db="EMBL/GenBank/DDBJ databases">
        <title>Genome-scale phylogeny and comparative genomics of the fungal order Sordariales.</title>
        <authorList>
            <consortium name="Lawrence Berkeley National Laboratory"/>
            <person name="Hensen N."/>
            <person name="Bonometti L."/>
            <person name="Westerberg I."/>
            <person name="Brannstrom I.O."/>
            <person name="Guillou S."/>
            <person name="Cros-Aarteil S."/>
            <person name="Calhoun S."/>
            <person name="Haridas S."/>
            <person name="Kuo A."/>
            <person name="Mondo S."/>
            <person name="Pangilinan J."/>
            <person name="Riley R."/>
            <person name="LaButti K."/>
            <person name="Andreopoulos B."/>
            <person name="Lipzen A."/>
            <person name="Chen C."/>
            <person name="Yanf M."/>
            <person name="Daum C."/>
            <person name="Ng V."/>
            <person name="Clum A."/>
            <person name="Steindorff A."/>
            <person name="Ohm R."/>
            <person name="Martin F."/>
            <person name="Silar P."/>
            <person name="Natvig D."/>
            <person name="Lalanne C."/>
            <person name="Gautier V."/>
            <person name="Ament-velasquez S.L."/>
            <person name="Kruys A."/>
            <person name="Hutchinson M.I."/>
            <person name="Powell A.J."/>
            <person name="Barry K."/>
            <person name="Miller A.N."/>
            <person name="Grigoriev I.V."/>
            <person name="Debuchy R."/>
            <person name="Gladieux P."/>
            <person name="Thoren M.H."/>
            <person name="Johannesson H."/>
        </authorList>
    </citation>
    <scope>NUCLEOTIDE SEQUENCE</scope>
    <source>
        <strain evidence="2">SMH3391-2</strain>
    </source>
</reference>
<feature type="region of interest" description="Disordered" evidence="1">
    <location>
        <begin position="73"/>
        <end position="93"/>
    </location>
</feature>
<evidence type="ECO:0000313" key="2">
    <source>
        <dbReference type="EMBL" id="KAK0629277.1"/>
    </source>
</evidence>
<sequence>MTFAASLPAASPSPSRPPSAAPRRPARHRTPITTSVWSAQPVSDQANAPTSSLRIHGCPTAITATIRVAISSLGRVPGRRGGNSESPERRSPPAAIISPAVCKWYQAYLPLQRLDYQQRLALSMVGADGRWDRIPDWGPVDNCCNEASNQPSVVR</sequence>
<gene>
    <name evidence="2" type="ORF">B0T17DRAFT_505859</name>
</gene>
<dbReference type="AlphaFoldDB" id="A0AA39X995"/>
<keyword evidence="3" id="KW-1185">Reference proteome</keyword>
<evidence type="ECO:0000313" key="3">
    <source>
        <dbReference type="Proteomes" id="UP001174934"/>
    </source>
</evidence>
<feature type="compositionally biased region" description="Low complexity" evidence="1">
    <location>
        <begin position="1"/>
        <end position="13"/>
    </location>
</feature>
<feature type="region of interest" description="Disordered" evidence="1">
    <location>
        <begin position="1"/>
        <end position="54"/>
    </location>
</feature>
<accession>A0AA39X995</accession>
<feature type="compositionally biased region" description="Polar residues" evidence="1">
    <location>
        <begin position="31"/>
        <end position="53"/>
    </location>
</feature>
<dbReference type="Proteomes" id="UP001174934">
    <property type="component" value="Unassembled WGS sequence"/>
</dbReference>
<dbReference type="EMBL" id="JAULSR010000002">
    <property type="protein sequence ID" value="KAK0629277.1"/>
    <property type="molecule type" value="Genomic_DNA"/>
</dbReference>
<organism evidence="2 3">
    <name type="scientific">Bombardia bombarda</name>
    <dbReference type="NCBI Taxonomy" id="252184"/>
    <lineage>
        <taxon>Eukaryota</taxon>
        <taxon>Fungi</taxon>
        <taxon>Dikarya</taxon>
        <taxon>Ascomycota</taxon>
        <taxon>Pezizomycotina</taxon>
        <taxon>Sordariomycetes</taxon>
        <taxon>Sordariomycetidae</taxon>
        <taxon>Sordariales</taxon>
        <taxon>Lasiosphaeriaceae</taxon>
        <taxon>Bombardia</taxon>
    </lineage>
</organism>
<proteinExistence type="predicted"/>
<protein>
    <submittedName>
        <fullName evidence="2">Uncharacterized protein</fullName>
    </submittedName>
</protein>